<dbReference type="OrthoDB" id="785217at2759"/>
<gene>
    <name evidence="2" type="ORF">COLO4_13397</name>
</gene>
<evidence type="ECO:0000256" key="1">
    <source>
        <dbReference type="SAM" id="Phobius"/>
    </source>
</evidence>
<dbReference type="AlphaFoldDB" id="A0A1R3JWK4"/>
<dbReference type="Proteomes" id="UP000187203">
    <property type="component" value="Unassembled WGS sequence"/>
</dbReference>
<proteinExistence type="predicted"/>
<evidence type="ECO:0000313" key="3">
    <source>
        <dbReference type="Proteomes" id="UP000187203"/>
    </source>
</evidence>
<keyword evidence="1" id="KW-1133">Transmembrane helix</keyword>
<accession>A0A1R3JWK4</accession>
<keyword evidence="3" id="KW-1185">Reference proteome</keyword>
<sequence length="71" mass="7401">MISNKGSQQAEQAGINVNDAQQLPARCGQHVNLLACISSPPNSKTSADESAGVLLFPSHTIIITIAIYIGP</sequence>
<feature type="transmembrane region" description="Helical" evidence="1">
    <location>
        <begin position="51"/>
        <end position="70"/>
    </location>
</feature>
<dbReference type="EMBL" id="AWUE01015163">
    <property type="protein sequence ID" value="OMO99249.1"/>
    <property type="molecule type" value="Genomic_DNA"/>
</dbReference>
<keyword evidence="1" id="KW-0472">Membrane</keyword>
<comment type="caution">
    <text evidence="2">The sequence shown here is derived from an EMBL/GenBank/DDBJ whole genome shotgun (WGS) entry which is preliminary data.</text>
</comment>
<evidence type="ECO:0000313" key="2">
    <source>
        <dbReference type="EMBL" id="OMO99249.1"/>
    </source>
</evidence>
<protein>
    <submittedName>
        <fullName evidence="2">Lipid binding protein</fullName>
    </submittedName>
</protein>
<reference evidence="3" key="1">
    <citation type="submission" date="2013-09" db="EMBL/GenBank/DDBJ databases">
        <title>Corchorus olitorius genome sequencing.</title>
        <authorList>
            <person name="Alam M."/>
            <person name="Haque M.S."/>
            <person name="Islam M.S."/>
            <person name="Emdad E.M."/>
            <person name="Islam M.M."/>
            <person name="Ahmed B."/>
            <person name="Halim A."/>
            <person name="Hossen Q.M.M."/>
            <person name="Hossain M.Z."/>
            <person name="Ahmed R."/>
            <person name="Khan M.M."/>
            <person name="Islam R."/>
            <person name="Rashid M.M."/>
            <person name="Khan S.A."/>
            <person name="Rahman M.S."/>
            <person name="Alam M."/>
            <person name="Yahiya A.S."/>
            <person name="Khan M.S."/>
            <person name="Azam M.S."/>
            <person name="Haque T."/>
            <person name="Lashkar M.Z.H."/>
            <person name="Akhand A.I."/>
            <person name="Morshed G."/>
            <person name="Roy S."/>
            <person name="Uddin K.S."/>
            <person name="Rabeya T."/>
            <person name="Hossain A.S."/>
            <person name="Chowdhury A."/>
            <person name="Snigdha A.R."/>
            <person name="Mortoza M.S."/>
            <person name="Matin S.A."/>
            <person name="Hoque S.M.E."/>
            <person name="Islam M.K."/>
            <person name="Roy D.K."/>
            <person name="Haider R."/>
            <person name="Moosa M.M."/>
            <person name="Elias S.M."/>
            <person name="Hasan A.M."/>
            <person name="Jahan S."/>
            <person name="Shafiuddin M."/>
            <person name="Mahmood N."/>
            <person name="Shommy N.S."/>
        </authorList>
    </citation>
    <scope>NUCLEOTIDE SEQUENCE [LARGE SCALE GENOMIC DNA]</scope>
    <source>
        <strain evidence="3">cv. O-4</strain>
    </source>
</reference>
<keyword evidence="1" id="KW-0812">Transmembrane</keyword>
<name>A0A1R3JWK4_9ROSI</name>
<organism evidence="2 3">
    <name type="scientific">Corchorus olitorius</name>
    <dbReference type="NCBI Taxonomy" id="93759"/>
    <lineage>
        <taxon>Eukaryota</taxon>
        <taxon>Viridiplantae</taxon>
        <taxon>Streptophyta</taxon>
        <taxon>Embryophyta</taxon>
        <taxon>Tracheophyta</taxon>
        <taxon>Spermatophyta</taxon>
        <taxon>Magnoliopsida</taxon>
        <taxon>eudicotyledons</taxon>
        <taxon>Gunneridae</taxon>
        <taxon>Pentapetalae</taxon>
        <taxon>rosids</taxon>
        <taxon>malvids</taxon>
        <taxon>Malvales</taxon>
        <taxon>Malvaceae</taxon>
        <taxon>Grewioideae</taxon>
        <taxon>Apeibeae</taxon>
        <taxon>Corchorus</taxon>
    </lineage>
</organism>